<evidence type="ECO:0000313" key="12">
    <source>
        <dbReference type="EMBL" id="MCW6510320.1"/>
    </source>
</evidence>
<dbReference type="EMBL" id="JAMOIM010000014">
    <property type="protein sequence ID" value="MCW6510320.1"/>
    <property type="molecule type" value="Genomic_DNA"/>
</dbReference>
<dbReference type="Gene3D" id="3.40.50.300">
    <property type="entry name" value="P-loop containing nucleotide triphosphate hydrolases"/>
    <property type="match status" value="1"/>
</dbReference>
<feature type="transmembrane region" description="Helical" evidence="9">
    <location>
        <begin position="71"/>
        <end position="92"/>
    </location>
</feature>
<keyword evidence="8 9" id="KW-0472">Membrane</keyword>
<organism evidence="12 13">
    <name type="scientific">Lichenifustis flavocetrariae</name>
    <dbReference type="NCBI Taxonomy" id="2949735"/>
    <lineage>
        <taxon>Bacteria</taxon>
        <taxon>Pseudomonadati</taxon>
        <taxon>Pseudomonadota</taxon>
        <taxon>Alphaproteobacteria</taxon>
        <taxon>Hyphomicrobiales</taxon>
        <taxon>Lichenihabitantaceae</taxon>
        <taxon>Lichenifustis</taxon>
    </lineage>
</organism>
<dbReference type="PANTHER" id="PTHR43394:SF1">
    <property type="entry name" value="ATP-BINDING CASSETTE SUB-FAMILY B MEMBER 10, MITOCHONDRIAL"/>
    <property type="match status" value="1"/>
</dbReference>
<dbReference type="GO" id="GO:0090374">
    <property type="term" value="P:oligopeptide export from mitochondrion"/>
    <property type="evidence" value="ECO:0007669"/>
    <property type="project" value="TreeGrafter"/>
</dbReference>
<name>A0AA41YZX5_9HYPH</name>
<dbReference type="InterPro" id="IPR011918">
    <property type="entry name" value="ABC_MsbA_ATP-bd"/>
</dbReference>
<evidence type="ECO:0000256" key="9">
    <source>
        <dbReference type="SAM" id="Phobius"/>
    </source>
</evidence>
<feature type="transmembrane region" description="Helical" evidence="9">
    <location>
        <begin position="149"/>
        <end position="167"/>
    </location>
</feature>
<protein>
    <submittedName>
        <fullName evidence="12">ABC transporter transmembrane domain-containing protein</fullName>
    </submittedName>
</protein>
<dbReference type="GO" id="GO:0016887">
    <property type="term" value="F:ATP hydrolysis activity"/>
    <property type="evidence" value="ECO:0007669"/>
    <property type="project" value="InterPro"/>
</dbReference>
<dbReference type="Proteomes" id="UP001165667">
    <property type="component" value="Unassembled WGS sequence"/>
</dbReference>
<evidence type="ECO:0000256" key="1">
    <source>
        <dbReference type="ARBA" id="ARBA00004651"/>
    </source>
</evidence>
<keyword evidence="5" id="KW-0547">Nucleotide-binding</keyword>
<evidence type="ECO:0000256" key="7">
    <source>
        <dbReference type="ARBA" id="ARBA00022989"/>
    </source>
</evidence>
<accession>A0AA41YZX5</accession>
<evidence type="ECO:0000256" key="3">
    <source>
        <dbReference type="ARBA" id="ARBA00022448"/>
    </source>
</evidence>
<dbReference type="InterPro" id="IPR003439">
    <property type="entry name" value="ABC_transporter-like_ATP-bd"/>
</dbReference>
<dbReference type="AlphaFoldDB" id="A0AA41YZX5"/>
<keyword evidence="6" id="KW-0067">ATP-binding</keyword>
<comment type="subcellular location">
    <subcellularLocation>
        <location evidence="1">Cell membrane</location>
        <topology evidence="1">Multi-pass membrane protein</topology>
    </subcellularLocation>
</comment>
<keyword evidence="13" id="KW-1185">Reference proteome</keyword>
<sequence>MKKRSASARPTAVLASLKPLLPYGFRYKGRIVAALVSLGLASAATLSVPQAVRRMIDFGFQPEKAGLINAYFGAMLGIVAVLAIASGARYYLVMTLGERVVADLRRDLFAHLSGLDASFFDTAQTGELISRLTADTTQLKATFGSSASVALRNLFLFAGAIAMMVFSSAKLSVLVLVAIPVIVLPLVISGRSVGRRSRRAQDRLADATAFAAEHLGAVRVLQAFGAERATRTRYAAAIEAAYRAMAEAIGARATLTAAAIFLAFASVVAVLWLGAHDVIAGRMSGGLLSQFVLYAVLGASSLGQLSEVWSELSAAGGAAGRIGELLAVVPRIAAPAHPAILPTPVRGEIRFDGVRFAYPGRPDASVLHGLSFTVRPGETVALVGPSGAGKTTVFQLLMRFYDPTAGRVLLDGVPIETLDPLALRAALALVPQDPVIFSASVADNLRFGRDDASDAEVHAVAQRAAAESFIEALPEGYDTRVGERGMTLSGGQRQRLAVARAMLKDAPVLLLDEATSALDAESERLVQSALETLEKGRTTLVIAHRLATVVKADRILVIDGGRLVEEGTHAELLAQNGLYARLARLQFDGHRQAAE</sequence>
<dbReference type="PROSITE" id="PS50929">
    <property type="entry name" value="ABC_TM1F"/>
    <property type="match status" value="1"/>
</dbReference>
<dbReference type="InterPro" id="IPR039421">
    <property type="entry name" value="Type_1_exporter"/>
</dbReference>
<dbReference type="CDD" id="cd03249">
    <property type="entry name" value="ABC_MTABC3_MDL1_MDL2"/>
    <property type="match status" value="1"/>
</dbReference>
<comment type="caution">
    <text evidence="12">The sequence shown here is derived from an EMBL/GenBank/DDBJ whole genome shotgun (WGS) entry which is preliminary data.</text>
</comment>
<dbReference type="PROSITE" id="PS00211">
    <property type="entry name" value="ABC_TRANSPORTER_1"/>
    <property type="match status" value="1"/>
</dbReference>
<evidence type="ECO:0000256" key="8">
    <source>
        <dbReference type="ARBA" id="ARBA00023136"/>
    </source>
</evidence>
<dbReference type="SMART" id="SM00382">
    <property type="entry name" value="AAA"/>
    <property type="match status" value="1"/>
</dbReference>
<evidence type="ECO:0000259" key="10">
    <source>
        <dbReference type="PROSITE" id="PS50893"/>
    </source>
</evidence>
<dbReference type="CDD" id="cd18575">
    <property type="entry name" value="ABC_6TM_bac_exporter_ABCB8_10_like"/>
    <property type="match status" value="1"/>
</dbReference>
<evidence type="ECO:0000313" key="13">
    <source>
        <dbReference type="Proteomes" id="UP001165667"/>
    </source>
</evidence>
<dbReference type="InterPro" id="IPR003593">
    <property type="entry name" value="AAA+_ATPase"/>
</dbReference>
<dbReference type="SUPFAM" id="SSF90123">
    <property type="entry name" value="ABC transporter transmembrane region"/>
    <property type="match status" value="1"/>
</dbReference>
<dbReference type="GO" id="GO:0005886">
    <property type="term" value="C:plasma membrane"/>
    <property type="evidence" value="ECO:0007669"/>
    <property type="project" value="UniProtKB-SubCell"/>
</dbReference>
<dbReference type="InterPro" id="IPR017871">
    <property type="entry name" value="ABC_transporter-like_CS"/>
</dbReference>
<dbReference type="Pfam" id="PF00005">
    <property type="entry name" value="ABC_tran"/>
    <property type="match status" value="1"/>
</dbReference>
<dbReference type="GO" id="GO:0015421">
    <property type="term" value="F:ABC-type oligopeptide transporter activity"/>
    <property type="evidence" value="ECO:0007669"/>
    <property type="project" value="TreeGrafter"/>
</dbReference>
<feature type="transmembrane region" description="Helical" evidence="9">
    <location>
        <begin position="173"/>
        <end position="193"/>
    </location>
</feature>
<evidence type="ECO:0000256" key="5">
    <source>
        <dbReference type="ARBA" id="ARBA00022741"/>
    </source>
</evidence>
<evidence type="ECO:0000256" key="6">
    <source>
        <dbReference type="ARBA" id="ARBA00022840"/>
    </source>
</evidence>
<dbReference type="FunFam" id="3.40.50.300:FF:000403">
    <property type="entry name" value="ATP-binding cassette sub-family B member 8, mitochondrial"/>
    <property type="match status" value="1"/>
</dbReference>
<comment type="similarity">
    <text evidence="2">Belongs to the ABC transporter superfamily.</text>
</comment>
<feature type="domain" description="ABC transmembrane type-1" evidence="11">
    <location>
        <begin position="32"/>
        <end position="314"/>
    </location>
</feature>
<dbReference type="InterPro" id="IPR036640">
    <property type="entry name" value="ABC1_TM_sf"/>
</dbReference>
<evidence type="ECO:0000259" key="11">
    <source>
        <dbReference type="PROSITE" id="PS50929"/>
    </source>
</evidence>
<reference evidence="12" key="1">
    <citation type="submission" date="2022-05" db="EMBL/GenBank/DDBJ databases">
        <authorList>
            <person name="Pankratov T."/>
        </authorList>
    </citation>
    <scope>NUCLEOTIDE SEQUENCE</scope>
    <source>
        <strain evidence="12">BP6-180914</strain>
    </source>
</reference>
<keyword evidence="7 9" id="KW-1133">Transmembrane helix</keyword>
<dbReference type="PANTHER" id="PTHR43394">
    <property type="entry name" value="ATP-DEPENDENT PERMEASE MDL1, MITOCHONDRIAL"/>
    <property type="match status" value="1"/>
</dbReference>
<dbReference type="GO" id="GO:0005524">
    <property type="term" value="F:ATP binding"/>
    <property type="evidence" value="ECO:0007669"/>
    <property type="project" value="UniProtKB-KW"/>
</dbReference>
<dbReference type="RefSeq" id="WP_282586689.1">
    <property type="nucleotide sequence ID" value="NZ_JAMOIM010000014.1"/>
</dbReference>
<feature type="transmembrane region" description="Helical" evidence="9">
    <location>
        <begin position="253"/>
        <end position="273"/>
    </location>
</feature>
<dbReference type="PROSITE" id="PS50893">
    <property type="entry name" value="ABC_TRANSPORTER_2"/>
    <property type="match status" value="1"/>
</dbReference>
<evidence type="ECO:0000256" key="4">
    <source>
        <dbReference type="ARBA" id="ARBA00022692"/>
    </source>
</evidence>
<keyword evidence="3" id="KW-0813">Transport</keyword>
<dbReference type="Gene3D" id="1.20.1560.10">
    <property type="entry name" value="ABC transporter type 1, transmembrane domain"/>
    <property type="match status" value="1"/>
</dbReference>
<evidence type="ECO:0000256" key="2">
    <source>
        <dbReference type="ARBA" id="ARBA00005417"/>
    </source>
</evidence>
<feature type="domain" description="ABC transporter" evidence="10">
    <location>
        <begin position="349"/>
        <end position="585"/>
    </location>
</feature>
<dbReference type="NCBIfam" id="TIGR02204">
    <property type="entry name" value="MsbA_rel"/>
    <property type="match status" value="1"/>
</dbReference>
<dbReference type="SUPFAM" id="SSF52540">
    <property type="entry name" value="P-loop containing nucleoside triphosphate hydrolases"/>
    <property type="match status" value="1"/>
</dbReference>
<dbReference type="Pfam" id="PF00664">
    <property type="entry name" value="ABC_membrane"/>
    <property type="match status" value="1"/>
</dbReference>
<dbReference type="InterPro" id="IPR027417">
    <property type="entry name" value="P-loop_NTPase"/>
</dbReference>
<proteinExistence type="inferred from homology"/>
<gene>
    <name evidence="12" type="ORF">M8523_20080</name>
</gene>
<keyword evidence="4 9" id="KW-0812">Transmembrane</keyword>
<dbReference type="InterPro" id="IPR011527">
    <property type="entry name" value="ABC1_TM_dom"/>
</dbReference>